<feature type="domain" description="YTH" evidence="6">
    <location>
        <begin position="365"/>
        <end position="506"/>
    </location>
</feature>
<name>A0A9D5C1S4_9LILI</name>
<evidence type="ECO:0000313" key="7">
    <source>
        <dbReference type="EMBL" id="KAJ0964931.1"/>
    </source>
</evidence>
<gene>
    <name evidence="7" type="ORF">J5N97_026069</name>
</gene>
<dbReference type="PROSITE" id="PS50882">
    <property type="entry name" value="YTH"/>
    <property type="match status" value="1"/>
</dbReference>
<dbReference type="Proteomes" id="UP001085076">
    <property type="component" value="Miscellaneous, Linkage group lg08"/>
</dbReference>
<keyword evidence="2" id="KW-0963">Cytoplasm</keyword>
<protein>
    <recommendedName>
        <fullName evidence="4">YTH domain-containing family protein</fullName>
    </recommendedName>
</protein>
<reference evidence="7" key="2">
    <citation type="journal article" date="2022" name="Hortic Res">
        <title>The genome of Dioscorea zingiberensis sheds light on the biosynthesis, origin and evolution of the medicinally important diosgenin saponins.</title>
        <authorList>
            <person name="Li Y."/>
            <person name="Tan C."/>
            <person name="Li Z."/>
            <person name="Guo J."/>
            <person name="Li S."/>
            <person name="Chen X."/>
            <person name="Wang C."/>
            <person name="Dai X."/>
            <person name="Yang H."/>
            <person name="Song W."/>
            <person name="Hou L."/>
            <person name="Xu J."/>
            <person name="Tong Z."/>
            <person name="Xu A."/>
            <person name="Yuan X."/>
            <person name="Wang W."/>
            <person name="Yang Q."/>
            <person name="Chen L."/>
            <person name="Sun Z."/>
            <person name="Wang K."/>
            <person name="Pan B."/>
            <person name="Chen J."/>
            <person name="Bao Y."/>
            <person name="Liu F."/>
            <person name="Qi X."/>
            <person name="Gang D.R."/>
            <person name="Wen J."/>
            <person name="Li J."/>
        </authorList>
    </citation>
    <scope>NUCLEOTIDE SEQUENCE</scope>
    <source>
        <strain evidence="7">Dzin_1.0</strain>
    </source>
</reference>
<evidence type="ECO:0000256" key="5">
    <source>
        <dbReference type="SAM" id="MobiDB-lite"/>
    </source>
</evidence>
<dbReference type="GO" id="GO:0003729">
    <property type="term" value="F:mRNA binding"/>
    <property type="evidence" value="ECO:0007669"/>
    <property type="project" value="UniProtKB-UniRule"/>
</dbReference>
<evidence type="ECO:0000256" key="2">
    <source>
        <dbReference type="ARBA" id="ARBA00022490"/>
    </source>
</evidence>
<feature type="region of interest" description="Disordered" evidence="5">
    <location>
        <begin position="309"/>
        <end position="328"/>
    </location>
</feature>
<dbReference type="InterPro" id="IPR007275">
    <property type="entry name" value="YTH_domain"/>
</dbReference>
<organism evidence="7 8">
    <name type="scientific">Dioscorea zingiberensis</name>
    <dbReference type="NCBI Taxonomy" id="325984"/>
    <lineage>
        <taxon>Eukaryota</taxon>
        <taxon>Viridiplantae</taxon>
        <taxon>Streptophyta</taxon>
        <taxon>Embryophyta</taxon>
        <taxon>Tracheophyta</taxon>
        <taxon>Spermatophyta</taxon>
        <taxon>Magnoliopsida</taxon>
        <taxon>Liliopsida</taxon>
        <taxon>Dioscoreales</taxon>
        <taxon>Dioscoreaceae</taxon>
        <taxon>Dioscorea</taxon>
    </lineage>
</organism>
<feature type="compositionally biased region" description="Polar residues" evidence="5">
    <location>
        <begin position="215"/>
        <end position="229"/>
    </location>
</feature>
<keyword evidence="8" id="KW-1185">Reference proteome</keyword>
<evidence type="ECO:0000259" key="6">
    <source>
        <dbReference type="PROSITE" id="PS50882"/>
    </source>
</evidence>
<dbReference type="Pfam" id="PF04146">
    <property type="entry name" value="YTH"/>
    <property type="match status" value="1"/>
</dbReference>
<feature type="region of interest" description="Disordered" evidence="5">
    <location>
        <begin position="195"/>
        <end position="229"/>
    </location>
</feature>
<feature type="compositionally biased region" description="Polar residues" evidence="5">
    <location>
        <begin position="309"/>
        <end position="327"/>
    </location>
</feature>
<evidence type="ECO:0000256" key="4">
    <source>
        <dbReference type="RuleBase" id="RU369095"/>
    </source>
</evidence>
<dbReference type="PANTHER" id="PTHR12357:SF127">
    <property type="entry name" value="YTH DOMAIN-CONTAINING FAMILY PROTEIN"/>
    <property type="match status" value="1"/>
</dbReference>
<dbReference type="InterPro" id="IPR045168">
    <property type="entry name" value="YTH_prot"/>
</dbReference>
<evidence type="ECO:0000256" key="1">
    <source>
        <dbReference type="ARBA" id="ARBA00004496"/>
    </source>
</evidence>
<dbReference type="GO" id="GO:1990247">
    <property type="term" value="F:N6-methyladenosine-containing RNA reader activity"/>
    <property type="evidence" value="ECO:0007669"/>
    <property type="project" value="UniProtKB-UniRule"/>
</dbReference>
<comment type="function">
    <text evidence="4">Specifically recognizes and binds N6-methyladenosine (m6A)-containing RNAs, and regulates mRNA stability. M6A is a modification present at internal sites of mRNAs and some non-coding RNAs and plays a role in mRNA stability and processing.</text>
</comment>
<dbReference type="OrthoDB" id="306690at2759"/>
<dbReference type="Gene3D" id="3.10.590.10">
    <property type="entry name" value="ph1033 like domains"/>
    <property type="match status" value="1"/>
</dbReference>
<sequence>MAAEIPVEENLKIVSGPKESDSNWSGPKDGSRSDATSCISSVDATSSIKASEVDQEGLQAAESFYYPVNDYYGYYYPGYPIGEWDTHSYAMGADGSEVLHPAVQTDNGSFVYYFPGVQPTYAPYSFLPGTMVNVDGQFVGQQPYYPSPVYPQTLVSPGYFPQSVAYGPEFVPAYWDPSLYVDGISGNGFGLDPATSAPKPKFSSQSHAFTPPKASISSKSAGSDMKGSTQTLDASLLPAVHSQSLNPVNKAAAVLSKGFLPINKFSSYPNQGKGSLSHVKETGRSWTGTDKIKARHRTFAAVDIDMLNEQNRGPRTNGSKSSLSSEIDQLGSLASEGNEKSNPAFPVVRRDEYNLSDFPTKYDHAFFFVIKSYSEDDIHKSVKYNVWASTPNGNKRLDSAYQIAQEKMTEKGSKCPVFLFFSVNASGQFCGVAEMIGRVDFSKNMDFWQQDKWSGFFPVKWHIVKDVPNPQFRHIILENNDNKPVTNSRDTQEVKFSQGTEMLNIFKSYSSKTSILDDFDFYENRQRAMQDKRIRQPTVNFEHLSLKSEEVTQVKKVSDTMTAISSLMLNDSETIKNKEEVSAKK</sequence>
<accession>A0A9D5C1S4</accession>
<comment type="caution">
    <text evidence="7">The sequence shown here is derived from an EMBL/GenBank/DDBJ whole genome shotgun (WGS) entry which is preliminary data.</text>
</comment>
<evidence type="ECO:0000256" key="3">
    <source>
        <dbReference type="ARBA" id="ARBA00022884"/>
    </source>
</evidence>
<dbReference type="GO" id="GO:0005737">
    <property type="term" value="C:cytoplasm"/>
    <property type="evidence" value="ECO:0007669"/>
    <property type="project" value="UniProtKB-SubCell"/>
</dbReference>
<feature type="region of interest" description="Disordered" evidence="5">
    <location>
        <begin position="1"/>
        <end position="37"/>
    </location>
</feature>
<proteinExistence type="inferred from homology"/>
<dbReference type="GO" id="GO:0061157">
    <property type="term" value="P:mRNA destabilization"/>
    <property type="evidence" value="ECO:0007669"/>
    <property type="project" value="TreeGrafter"/>
</dbReference>
<reference evidence="7" key="1">
    <citation type="submission" date="2021-03" db="EMBL/GenBank/DDBJ databases">
        <authorList>
            <person name="Li Z."/>
            <person name="Yang C."/>
        </authorList>
    </citation>
    <scope>NUCLEOTIDE SEQUENCE</scope>
    <source>
        <strain evidence="7">Dzin_1.0</strain>
        <tissue evidence="7">Leaf</tissue>
    </source>
</reference>
<keyword evidence="3 4" id="KW-0694">RNA-binding</keyword>
<evidence type="ECO:0000313" key="8">
    <source>
        <dbReference type="Proteomes" id="UP001085076"/>
    </source>
</evidence>
<dbReference type="FunFam" id="3.10.590.10:FF:000001">
    <property type="entry name" value="YTH domain family 1, isoform CRA_a"/>
    <property type="match status" value="1"/>
</dbReference>
<dbReference type="CDD" id="cd21134">
    <property type="entry name" value="YTH"/>
    <property type="match status" value="1"/>
</dbReference>
<dbReference type="PANTHER" id="PTHR12357">
    <property type="entry name" value="YTH YT521-B HOMOLOGY DOMAIN-CONTAINING"/>
    <property type="match status" value="1"/>
</dbReference>
<comment type="subcellular location">
    <subcellularLocation>
        <location evidence="1">Cytoplasm</location>
    </subcellularLocation>
</comment>
<dbReference type="AlphaFoldDB" id="A0A9D5C1S4"/>
<comment type="similarity">
    <text evidence="4">Belongs to the YTHDF family.</text>
</comment>
<dbReference type="EMBL" id="JAGGNH010000008">
    <property type="protein sequence ID" value="KAJ0964931.1"/>
    <property type="molecule type" value="Genomic_DNA"/>
</dbReference>